<comment type="subcellular location">
    <subcellularLocation>
        <location evidence="1">Membrane</location>
        <topology evidence="1">Multi-pass membrane protein</topology>
    </subcellularLocation>
</comment>
<organism evidence="7 8">
    <name type="scientific">Setomelanomma holmii</name>
    <dbReference type="NCBI Taxonomy" id="210430"/>
    <lineage>
        <taxon>Eukaryota</taxon>
        <taxon>Fungi</taxon>
        <taxon>Dikarya</taxon>
        <taxon>Ascomycota</taxon>
        <taxon>Pezizomycotina</taxon>
        <taxon>Dothideomycetes</taxon>
        <taxon>Pleosporomycetidae</taxon>
        <taxon>Pleosporales</taxon>
        <taxon>Pleosporineae</taxon>
        <taxon>Phaeosphaeriaceae</taxon>
        <taxon>Setomelanomma</taxon>
    </lineage>
</organism>
<keyword evidence="8" id="KW-1185">Reference proteome</keyword>
<evidence type="ECO:0000313" key="8">
    <source>
        <dbReference type="Proteomes" id="UP000799777"/>
    </source>
</evidence>
<dbReference type="PANTHER" id="PTHR11785">
    <property type="entry name" value="AMINO ACID TRANSPORTER"/>
    <property type="match status" value="1"/>
</dbReference>
<evidence type="ECO:0000256" key="1">
    <source>
        <dbReference type="ARBA" id="ARBA00004141"/>
    </source>
</evidence>
<keyword evidence="2 6" id="KW-0812">Transmembrane</keyword>
<proteinExistence type="predicted"/>
<evidence type="ECO:0000256" key="6">
    <source>
        <dbReference type="SAM" id="Phobius"/>
    </source>
</evidence>
<dbReference type="Proteomes" id="UP000799777">
    <property type="component" value="Unassembled WGS sequence"/>
</dbReference>
<dbReference type="GO" id="GO:0016020">
    <property type="term" value="C:membrane"/>
    <property type="evidence" value="ECO:0007669"/>
    <property type="project" value="UniProtKB-SubCell"/>
</dbReference>
<dbReference type="InterPro" id="IPR002293">
    <property type="entry name" value="AA/rel_permease1"/>
</dbReference>
<evidence type="ECO:0000256" key="4">
    <source>
        <dbReference type="ARBA" id="ARBA00023136"/>
    </source>
</evidence>
<keyword evidence="4 6" id="KW-0472">Membrane</keyword>
<comment type="caution">
    <text evidence="7">The sequence shown here is derived from an EMBL/GenBank/DDBJ whole genome shotgun (WGS) entry which is preliminary data.</text>
</comment>
<feature type="transmembrane region" description="Helical" evidence="6">
    <location>
        <begin position="144"/>
        <end position="164"/>
    </location>
</feature>
<keyword evidence="3 6" id="KW-1133">Transmembrane helix</keyword>
<accession>A0A9P4LJE9</accession>
<evidence type="ECO:0000256" key="2">
    <source>
        <dbReference type="ARBA" id="ARBA00022692"/>
    </source>
</evidence>
<dbReference type="GO" id="GO:0015179">
    <property type="term" value="F:L-amino acid transmembrane transporter activity"/>
    <property type="evidence" value="ECO:0007669"/>
    <property type="project" value="TreeGrafter"/>
</dbReference>
<dbReference type="OrthoDB" id="5982228at2759"/>
<dbReference type="PANTHER" id="PTHR11785:SF353">
    <property type="entry name" value="METHIONINE TRANSPORTER (EUROFUNG)"/>
    <property type="match status" value="1"/>
</dbReference>
<feature type="transmembrane region" description="Helical" evidence="6">
    <location>
        <begin position="80"/>
        <end position="103"/>
    </location>
</feature>
<evidence type="ECO:0000256" key="5">
    <source>
        <dbReference type="SAM" id="MobiDB-lite"/>
    </source>
</evidence>
<dbReference type="AlphaFoldDB" id="A0A9P4LJE9"/>
<protein>
    <submittedName>
        <fullName evidence="7">Uncharacterized protein</fullName>
    </submittedName>
</protein>
<evidence type="ECO:0000256" key="3">
    <source>
        <dbReference type="ARBA" id="ARBA00022989"/>
    </source>
</evidence>
<name>A0A9P4LJE9_9PLEO</name>
<dbReference type="Gene3D" id="1.20.1740.10">
    <property type="entry name" value="Amino acid/polyamine transporter I"/>
    <property type="match status" value="1"/>
</dbReference>
<evidence type="ECO:0000313" key="7">
    <source>
        <dbReference type="EMBL" id="KAF2026522.1"/>
    </source>
</evidence>
<reference evidence="7" key="1">
    <citation type="journal article" date="2020" name="Stud. Mycol.">
        <title>101 Dothideomycetes genomes: a test case for predicting lifestyles and emergence of pathogens.</title>
        <authorList>
            <person name="Haridas S."/>
            <person name="Albert R."/>
            <person name="Binder M."/>
            <person name="Bloem J."/>
            <person name="Labutti K."/>
            <person name="Salamov A."/>
            <person name="Andreopoulos B."/>
            <person name="Baker S."/>
            <person name="Barry K."/>
            <person name="Bills G."/>
            <person name="Bluhm B."/>
            <person name="Cannon C."/>
            <person name="Castanera R."/>
            <person name="Culley D."/>
            <person name="Daum C."/>
            <person name="Ezra D."/>
            <person name="Gonzalez J."/>
            <person name="Henrissat B."/>
            <person name="Kuo A."/>
            <person name="Liang C."/>
            <person name="Lipzen A."/>
            <person name="Lutzoni F."/>
            <person name="Magnuson J."/>
            <person name="Mondo S."/>
            <person name="Nolan M."/>
            <person name="Ohm R."/>
            <person name="Pangilinan J."/>
            <person name="Park H.-J."/>
            <person name="Ramirez L."/>
            <person name="Alfaro M."/>
            <person name="Sun H."/>
            <person name="Tritt A."/>
            <person name="Yoshinaga Y."/>
            <person name="Zwiers L.-H."/>
            <person name="Turgeon B."/>
            <person name="Goodwin S."/>
            <person name="Spatafora J."/>
            <person name="Crous P."/>
            <person name="Grigoriev I."/>
        </authorList>
    </citation>
    <scope>NUCLEOTIDE SEQUENCE</scope>
    <source>
        <strain evidence="7">CBS 110217</strain>
    </source>
</reference>
<feature type="transmembrane region" description="Helical" evidence="6">
    <location>
        <begin position="49"/>
        <end position="68"/>
    </location>
</feature>
<dbReference type="EMBL" id="ML978242">
    <property type="protein sequence ID" value="KAF2026522.1"/>
    <property type="molecule type" value="Genomic_DNA"/>
</dbReference>
<dbReference type="Pfam" id="PF13520">
    <property type="entry name" value="AA_permease_2"/>
    <property type="match status" value="1"/>
</dbReference>
<feature type="transmembrane region" description="Helical" evidence="6">
    <location>
        <begin position="176"/>
        <end position="198"/>
    </location>
</feature>
<feature type="region of interest" description="Disordered" evidence="5">
    <location>
        <begin position="1"/>
        <end position="20"/>
    </location>
</feature>
<gene>
    <name evidence="7" type="ORF">EK21DRAFT_92359</name>
</gene>
<dbReference type="InterPro" id="IPR050598">
    <property type="entry name" value="AminoAcid_Transporter"/>
</dbReference>
<sequence length="235" mass="25765">MSDSNEAMGEGHSIRSSQSSLCLDDSDRRYLDALKDKDFVVTKNTRRPLGHFSVVAFILQQVIGTGIFRTPWTTIHASQSVGITLLFWLFGAVTAMAGTVLYIRFGLSLPRHNIDGKKETVVRNGGDLNYVEYLFKRPKFFVDAAARGLAILAVTFPCFLHAFTRRGGILLNNLFVVVKVAILCIFPIMAVCALAGVANTNYAAHNLNQTCYQSGQSDLNQSMAQIWQAGAPGLT</sequence>